<evidence type="ECO:0000256" key="7">
    <source>
        <dbReference type="ARBA" id="ARBA00023242"/>
    </source>
</evidence>
<dbReference type="Pfam" id="PF18694">
    <property type="entry name" value="TDP-43_N"/>
    <property type="match status" value="1"/>
</dbReference>
<evidence type="ECO:0000313" key="12">
    <source>
        <dbReference type="Proteomes" id="UP000663842"/>
    </source>
</evidence>
<dbReference type="Gene3D" id="3.30.70.330">
    <property type="match status" value="2"/>
</dbReference>
<dbReference type="GO" id="GO:0006397">
    <property type="term" value="P:mRNA processing"/>
    <property type="evidence" value="ECO:0007669"/>
    <property type="project" value="UniProtKB-KW"/>
</dbReference>
<keyword evidence="2" id="KW-0507">mRNA processing</keyword>
<feature type="region of interest" description="Disordered" evidence="9">
    <location>
        <begin position="287"/>
        <end position="307"/>
    </location>
</feature>
<accession>A0A819NUG2</accession>
<sequence length="390" mass="43912">KIMFIRVADEAKFNEIVEIPVDGGAEGSVSLSTLAAQFQGVSALKYRNSETSVWRGVRVVDGKLYHPDGTWDPNTVYVTVYSKPVSSDIKRKVVGEQQDETIIPSIGHNTTQQLDYEQETNNIHNEVESDPNRRCVDLIVLGISYRSLEADVKKCFEAFGELIFCEIKRDANGQSRGFGFIRFKNYESQLAVINKRHFIDGRHVDVKIPDSKTNLQEPECARKIFVARLPDNITPDDLRQYFSKYGAIKDVYIPKPARSFAFVTFHDSNVVRTLFGTHIINGSSVTVGPAEPKNKTSAIGDYPSSTFKRAKPDHTSLRTLTSYGISSTHPSYHQQYGQSPNTDMMHAYFQQYRASTAGSSKGPFSNAQQSYWSGAHDEAAAMWQQQQHYR</sequence>
<dbReference type="InterPro" id="IPR035979">
    <property type="entry name" value="RBD_domain_sf"/>
</dbReference>
<comment type="caution">
    <text evidence="11">The sequence shown here is derived from an EMBL/GenBank/DDBJ whole genome shotgun (WGS) entry which is preliminary data.</text>
</comment>
<dbReference type="CDD" id="cd19609">
    <property type="entry name" value="NTD_TDP-43"/>
    <property type="match status" value="1"/>
</dbReference>
<organism evidence="11 12">
    <name type="scientific">Rotaria magnacalcarata</name>
    <dbReference type="NCBI Taxonomy" id="392030"/>
    <lineage>
        <taxon>Eukaryota</taxon>
        <taxon>Metazoa</taxon>
        <taxon>Spiralia</taxon>
        <taxon>Gnathifera</taxon>
        <taxon>Rotifera</taxon>
        <taxon>Eurotatoria</taxon>
        <taxon>Bdelloidea</taxon>
        <taxon>Philodinida</taxon>
        <taxon>Philodinidae</taxon>
        <taxon>Rotaria</taxon>
    </lineage>
</organism>
<comment type="subcellular location">
    <subcellularLocation>
        <location evidence="1">Nucleus</location>
    </subcellularLocation>
</comment>
<dbReference type="Proteomes" id="UP000663842">
    <property type="component" value="Unassembled WGS sequence"/>
</dbReference>
<evidence type="ECO:0000256" key="8">
    <source>
        <dbReference type="PROSITE-ProRule" id="PRU00176"/>
    </source>
</evidence>
<dbReference type="InterPro" id="IPR000504">
    <property type="entry name" value="RRM_dom"/>
</dbReference>
<evidence type="ECO:0000256" key="4">
    <source>
        <dbReference type="ARBA" id="ARBA00023015"/>
    </source>
</evidence>
<evidence type="ECO:0000313" key="11">
    <source>
        <dbReference type="EMBL" id="CAF4002147.1"/>
    </source>
</evidence>
<dbReference type="EMBL" id="CAJOBF010002001">
    <property type="protein sequence ID" value="CAF4002147.1"/>
    <property type="molecule type" value="Genomic_DNA"/>
</dbReference>
<dbReference type="GO" id="GO:0005654">
    <property type="term" value="C:nucleoplasm"/>
    <property type="evidence" value="ECO:0007669"/>
    <property type="project" value="TreeGrafter"/>
</dbReference>
<evidence type="ECO:0000256" key="1">
    <source>
        <dbReference type="ARBA" id="ARBA00004123"/>
    </source>
</evidence>
<dbReference type="SUPFAM" id="SSF54928">
    <property type="entry name" value="RNA-binding domain, RBD"/>
    <property type="match status" value="2"/>
</dbReference>
<dbReference type="GO" id="GO:0003723">
    <property type="term" value="F:RNA binding"/>
    <property type="evidence" value="ECO:0007669"/>
    <property type="project" value="UniProtKB-UniRule"/>
</dbReference>
<keyword evidence="6" id="KW-0508">mRNA splicing</keyword>
<keyword evidence="4" id="KW-0805">Transcription regulation</keyword>
<proteinExistence type="predicted"/>
<dbReference type="PROSITE" id="PS50102">
    <property type="entry name" value="RRM"/>
    <property type="match status" value="2"/>
</dbReference>
<evidence type="ECO:0000256" key="2">
    <source>
        <dbReference type="ARBA" id="ARBA00022664"/>
    </source>
</evidence>
<dbReference type="GO" id="GO:0010468">
    <property type="term" value="P:regulation of gene expression"/>
    <property type="evidence" value="ECO:0007669"/>
    <property type="project" value="TreeGrafter"/>
</dbReference>
<evidence type="ECO:0000256" key="6">
    <source>
        <dbReference type="ARBA" id="ARBA00023187"/>
    </source>
</evidence>
<feature type="domain" description="RRM" evidence="10">
    <location>
        <begin position="222"/>
        <end position="292"/>
    </location>
</feature>
<dbReference type="PANTHER" id="PTHR48033">
    <property type="entry name" value="RNA-BINDING (RRM/RBD/RNP MOTIFS) FAMILY PROTEIN"/>
    <property type="match status" value="1"/>
</dbReference>
<dbReference type="GO" id="GO:0008380">
    <property type="term" value="P:RNA splicing"/>
    <property type="evidence" value="ECO:0007669"/>
    <property type="project" value="UniProtKB-KW"/>
</dbReference>
<keyword evidence="5" id="KW-0804">Transcription</keyword>
<dbReference type="InterPro" id="IPR041105">
    <property type="entry name" value="TDP-43_N"/>
</dbReference>
<evidence type="ECO:0000256" key="9">
    <source>
        <dbReference type="SAM" id="MobiDB-lite"/>
    </source>
</evidence>
<dbReference type="Pfam" id="PF00076">
    <property type="entry name" value="RRM_1"/>
    <property type="match status" value="2"/>
</dbReference>
<feature type="non-terminal residue" evidence="11">
    <location>
        <position position="1"/>
    </location>
</feature>
<keyword evidence="3" id="KW-0677">Repeat</keyword>
<gene>
    <name evidence="11" type="ORF">UXM345_LOCUS16239</name>
</gene>
<evidence type="ECO:0000259" key="10">
    <source>
        <dbReference type="PROSITE" id="PS50102"/>
    </source>
</evidence>
<keyword evidence="7" id="KW-0539">Nucleus</keyword>
<protein>
    <recommendedName>
        <fullName evidence="10">RRM domain-containing protein</fullName>
    </recommendedName>
</protein>
<dbReference type="InterPro" id="IPR012677">
    <property type="entry name" value="Nucleotide-bd_a/b_plait_sf"/>
</dbReference>
<keyword evidence="8" id="KW-0694">RNA-binding</keyword>
<dbReference type="GO" id="GO:0000785">
    <property type="term" value="C:chromatin"/>
    <property type="evidence" value="ECO:0007669"/>
    <property type="project" value="TreeGrafter"/>
</dbReference>
<dbReference type="SMART" id="SM00360">
    <property type="entry name" value="RRM"/>
    <property type="match status" value="2"/>
</dbReference>
<reference evidence="11" key="1">
    <citation type="submission" date="2021-02" db="EMBL/GenBank/DDBJ databases">
        <authorList>
            <person name="Nowell W R."/>
        </authorList>
    </citation>
    <scope>NUCLEOTIDE SEQUENCE</scope>
</reference>
<feature type="domain" description="RRM" evidence="10">
    <location>
        <begin position="136"/>
        <end position="211"/>
    </location>
</feature>
<dbReference type="PANTHER" id="PTHR48033:SF9">
    <property type="entry name" value="TAR DNA-BINDING PROTEIN 43"/>
    <property type="match status" value="1"/>
</dbReference>
<evidence type="ECO:0000256" key="5">
    <source>
        <dbReference type="ARBA" id="ARBA00023163"/>
    </source>
</evidence>
<name>A0A819NUG2_9BILA</name>
<evidence type="ECO:0000256" key="3">
    <source>
        <dbReference type="ARBA" id="ARBA00022737"/>
    </source>
</evidence>
<dbReference type="AlphaFoldDB" id="A0A819NUG2"/>